<dbReference type="PROSITE" id="PS00028">
    <property type="entry name" value="ZINC_FINGER_C2H2_1"/>
    <property type="match status" value="2"/>
</dbReference>
<protein>
    <recommendedName>
        <fullName evidence="7">C2H2-type domain-containing protein</fullName>
    </recommendedName>
</protein>
<accession>A0ABR1GLH1</accession>
<evidence type="ECO:0000256" key="1">
    <source>
        <dbReference type="ARBA" id="ARBA00022723"/>
    </source>
</evidence>
<evidence type="ECO:0000256" key="4">
    <source>
        <dbReference type="ARBA" id="ARBA00022833"/>
    </source>
</evidence>
<dbReference type="PANTHER" id="PTHR24409">
    <property type="entry name" value="ZINC FINGER PROTEIN 142"/>
    <property type="match status" value="1"/>
</dbReference>
<dbReference type="PANTHER" id="PTHR24409:SF295">
    <property type="entry name" value="AZ2-RELATED"/>
    <property type="match status" value="1"/>
</dbReference>
<evidence type="ECO:0000256" key="2">
    <source>
        <dbReference type="ARBA" id="ARBA00022737"/>
    </source>
</evidence>
<feature type="domain" description="C2H2-type" evidence="7">
    <location>
        <begin position="252"/>
        <end position="279"/>
    </location>
</feature>
<reference evidence="8 9" key="1">
    <citation type="journal article" date="2025" name="Microbiol. Resour. Announc.">
        <title>Draft genome sequences for Neonectria magnoliae and Neonectria punicea, canker pathogens of Liriodendron tulipifera and Acer saccharum in West Virginia.</title>
        <authorList>
            <person name="Petronek H.M."/>
            <person name="Kasson M.T."/>
            <person name="Metheny A.M."/>
            <person name="Stauder C.M."/>
            <person name="Lovett B."/>
            <person name="Lynch S.C."/>
            <person name="Garnas J.R."/>
            <person name="Kasson L.R."/>
            <person name="Stajich J.E."/>
        </authorList>
    </citation>
    <scope>NUCLEOTIDE SEQUENCE [LARGE SCALE GENOMIC DNA]</scope>
    <source>
        <strain evidence="8 9">NRRL 64653</strain>
    </source>
</reference>
<keyword evidence="2" id="KW-0677">Repeat</keyword>
<keyword evidence="9" id="KW-1185">Reference proteome</keyword>
<dbReference type="Proteomes" id="UP001498476">
    <property type="component" value="Unassembled WGS sequence"/>
</dbReference>
<evidence type="ECO:0000256" key="5">
    <source>
        <dbReference type="PROSITE-ProRule" id="PRU00042"/>
    </source>
</evidence>
<sequence>MSLDQQSEHAWLCKPCNMLFSSWEKLHQHKSAMRRDGKPKHIHCKFCSVNFKTERAEIRHIQENHPKEQNLECPACGDGPFVRLGGLIAHIEEKCPRLDGAILEDMREQKLEFPKKLEALTEQTVKANYTKYMPSTHGRGSIVGSSAPSQPDPFLLKKNEFPSLTTRSFGSENQGFDHFQGGAKLNNEMPSSWNTDKKLFQDAPPARQPTKEQLEEAAMPNVKILFEAMDPNHPNHPSFNSARYYSKFTEKFSCPKVGCTKTFKKAGGLIGHLRYPAHSDTVYRCPYCHRTFSSLAAVTQHAESSGVRCRIRDTEKYDAYLDQLTAGIVDVSLERNDDGTLKYNTTETARETFRPGGSMCTTNAASRNGEKTGDRDPWKGKEIHW</sequence>
<feature type="region of interest" description="Disordered" evidence="6">
    <location>
        <begin position="356"/>
        <end position="385"/>
    </location>
</feature>
<proteinExistence type="predicted"/>
<evidence type="ECO:0000259" key="7">
    <source>
        <dbReference type="PROSITE" id="PS50157"/>
    </source>
</evidence>
<dbReference type="Gene3D" id="3.30.160.60">
    <property type="entry name" value="Classic Zinc Finger"/>
    <property type="match status" value="2"/>
</dbReference>
<evidence type="ECO:0000256" key="6">
    <source>
        <dbReference type="SAM" id="MobiDB-lite"/>
    </source>
</evidence>
<evidence type="ECO:0000313" key="8">
    <source>
        <dbReference type="EMBL" id="KAK7402736.1"/>
    </source>
</evidence>
<evidence type="ECO:0000256" key="3">
    <source>
        <dbReference type="ARBA" id="ARBA00022771"/>
    </source>
</evidence>
<keyword evidence="4" id="KW-0862">Zinc</keyword>
<comment type="caution">
    <text evidence="8">The sequence shown here is derived from an EMBL/GenBank/DDBJ whole genome shotgun (WGS) entry which is preliminary data.</text>
</comment>
<keyword evidence="3 5" id="KW-0863">Zinc-finger</keyword>
<feature type="compositionally biased region" description="Basic and acidic residues" evidence="6">
    <location>
        <begin position="368"/>
        <end position="385"/>
    </location>
</feature>
<dbReference type="EMBL" id="JAZAVJ010000285">
    <property type="protein sequence ID" value="KAK7402736.1"/>
    <property type="molecule type" value="Genomic_DNA"/>
</dbReference>
<dbReference type="SMART" id="SM00355">
    <property type="entry name" value="ZnF_C2H2"/>
    <property type="match status" value="3"/>
</dbReference>
<gene>
    <name evidence="8" type="ORF">QQX98_011493</name>
</gene>
<name>A0ABR1GLH1_9HYPO</name>
<dbReference type="Pfam" id="PF00096">
    <property type="entry name" value="zf-C2H2"/>
    <property type="match status" value="1"/>
</dbReference>
<keyword evidence="1" id="KW-0479">Metal-binding</keyword>
<organism evidence="8 9">
    <name type="scientific">Neonectria punicea</name>
    <dbReference type="NCBI Taxonomy" id="979145"/>
    <lineage>
        <taxon>Eukaryota</taxon>
        <taxon>Fungi</taxon>
        <taxon>Dikarya</taxon>
        <taxon>Ascomycota</taxon>
        <taxon>Pezizomycotina</taxon>
        <taxon>Sordariomycetes</taxon>
        <taxon>Hypocreomycetidae</taxon>
        <taxon>Hypocreales</taxon>
        <taxon>Nectriaceae</taxon>
        <taxon>Neonectria</taxon>
    </lineage>
</organism>
<dbReference type="PROSITE" id="PS50157">
    <property type="entry name" value="ZINC_FINGER_C2H2_2"/>
    <property type="match status" value="1"/>
</dbReference>
<evidence type="ECO:0000313" key="9">
    <source>
        <dbReference type="Proteomes" id="UP001498476"/>
    </source>
</evidence>
<dbReference type="InterPro" id="IPR013087">
    <property type="entry name" value="Znf_C2H2_type"/>
</dbReference>